<evidence type="ECO:0000313" key="1">
    <source>
        <dbReference type="EMBL" id="KHF99367.1"/>
    </source>
</evidence>
<organism evidence="1 3">
    <name type="scientific">Gossypium arboreum</name>
    <name type="common">Tree cotton</name>
    <name type="synonym">Gossypium nanking</name>
    <dbReference type="NCBI Taxonomy" id="29729"/>
    <lineage>
        <taxon>Eukaryota</taxon>
        <taxon>Viridiplantae</taxon>
        <taxon>Streptophyta</taxon>
        <taxon>Embryophyta</taxon>
        <taxon>Tracheophyta</taxon>
        <taxon>Spermatophyta</taxon>
        <taxon>Magnoliopsida</taxon>
        <taxon>eudicotyledons</taxon>
        <taxon>Gunneridae</taxon>
        <taxon>Pentapetalae</taxon>
        <taxon>rosids</taxon>
        <taxon>malvids</taxon>
        <taxon>Malvales</taxon>
        <taxon>Malvaceae</taxon>
        <taxon>Malvoideae</taxon>
        <taxon>Gossypium</taxon>
    </lineage>
</organism>
<dbReference type="EMBL" id="JRRC01075456">
    <property type="protein sequence ID" value="KHF99367.1"/>
    <property type="molecule type" value="Genomic_DNA"/>
</dbReference>
<gene>
    <name evidence="2" type="ORF">F383_33864</name>
    <name evidence="1" type="ORF">F383_38409</name>
</gene>
<evidence type="ECO:0000313" key="3">
    <source>
        <dbReference type="Proteomes" id="UP000032142"/>
    </source>
</evidence>
<reference evidence="3" key="2">
    <citation type="submission" date="2014-09" db="EMBL/GenBank/DDBJ databases">
        <authorList>
            <person name="Mudge J."/>
            <person name="Ramaraj T."/>
            <person name="Lindquist I.E."/>
            <person name="Bharti A.K."/>
            <person name="Sundararajan A."/>
            <person name="Cameron C.T."/>
            <person name="Woodward J.E."/>
            <person name="May G.D."/>
            <person name="Brubaker C."/>
            <person name="Broadhvest J."/>
            <person name="Wilkins T.A."/>
        </authorList>
    </citation>
    <scope>NUCLEOTIDE SEQUENCE</scope>
    <source>
        <strain evidence="3">cv. AKA8401</strain>
    </source>
</reference>
<proteinExistence type="predicted"/>
<accession>A0A0B0MB68</accession>
<dbReference type="Proteomes" id="UP000032142">
    <property type="component" value="Unassembled WGS sequence"/>
</dbReference>
<dbReference type="EMBL" id="KN437553">
    <property type="protein sequence ID" value="KHG26619.1"/>
    <property type="molecule type" value="Genomic_DNA"/>
</dbReference>
<protein>
    <submittedName>
        <fullName evidence="1">Uncharacterized protein</fullName>
    </submittedName>
</protein>
<name>A0A0B0MB68_GOSAR</name>
<keyword evidence="3" id="KW-1185">Reference proteome</keyword>
<dbReference type="AlphaFoldDB" id="A0A0B0MB68"/>
<evidence type="ECO:0000313" key="2">
    <source>
        <dbReference type="EMBL" id="KHG26619.1"/>
    </source>
</evidence>
<sequence length="30" mass="3647">MRLRATVNTASYSGRKLENFYLLPRIERYQ</sequence>
<reference evidence="1" key="1">
    <citation type="submission" date="2014-09" db="EMBL/GenBank/DDBJ databases">
        <title>G. arboreum L. cv. AKA8401 A2 genome assembly version 1.0.</title>
        <authorList>
            <person name="Mudge J."/>
            <person name="Ramaraj T."/>
            <person name="Lindquist I.E."/>
            <person name="Bharti A.K."/>
            <person name="Sundararajan A."/>
            <person name="Cameron C.T."/>
            <person name="Woodward J.E."/>
            <person name="May G.D."/>
            <person name="Brubaker C."/>
            <person name="Broadhvest J."/>
            <person name="Wilkins T.A."/>
        </authorList>
    </citation>
    <scope>NUCLEOTIDE SEQUENCE</scope>
</reference>